<dbReference type="Proteomes" id="UP000000311">
    <property type="component" value="Unassembled WGS sequence"/>
</dbReference>
<feature type="domain" description="ERAP1-like C-terminal" evidence="3">
    <location>
        <begin position="1312"/>
        <end position="1397"/>
    </location>
</feature>
<dbReference type="EMBL" id="GL439552">
    <property type="protein sequence ID" value="EFN67087.1"/>
    <property type="molecule type" value="Genomic_DNA"/>
</dbReference>
<dbReference type="InterPro" id="IPR045357">
    <property type="entry name" value="Aminopeptidase_N-like_N"/>
</dbReference>
<dbReference type="Pfam" id="PF17900">
    <property type="entry name" value="Peptidase_M1_N"/>
    <property type="match status" value="1"/>
</dbReference>
<evidence type="ECO:0000256" key="1">
    <source>
        <dbReference type="ARBA" id="ARBA00010136"/>
    </source>
</evidence>
<feature type="domain" description="Peptidase M1 membrane alanine aminopeptidase" evidence="2">
    <location>
        <begin position="695"/>
        <end position="893"/>
    </location>
</feature>
<dbReference type="PANTHER" id="PTHR11533:SF294">
    <property type="entry name" value="THYROTROPIN-RELEASING HORMONE-DEGRADING ECTOENZYME"/>
    <property type="match status" value="1"/>
</dbReference>
<dbReference type="InterPro" id="IPR042097">
    <property type="entry name" value="Aminopeptidase_N-like_N_sf"/>
</dbReference>
<dbReference type="GO" id="GO:0043171">
    <property type="term" value="P:peptide catabolic process"/>
    <property type="evidence" value="ECO:0007669"/>
    <property type="project" value="TreeGrafter"/>
</dbReference>
<dbReference type="OrthoDB" id="10031169at2759"/>
<sequence length="1404" mass="167149">MIAAGVAPLTSTLNRSYRVILWCRKGVISYSKLALLVANGLTVLLESKWPYIREIPEINHVTLPNLLGEEEEIKLGFVLHRESDIIFNQEDSEIRKTEITQLIGYKVAHEWFFHIIDPSKWDPWLSKGLATFFGIYIADEKFPKYQVEDFFVVQMQHDVLHWNTKNTWPLKSRFNSSFEIPRFIKASIMFRTLHHIFMKEIFQTGIQEYILAHYTGSDDFWNIAQSSLDKSSVEIKYNVKDRIANWGQLKYYPVINVKRNYNNNSLNISVENFDTDIWIYMNITTQTHYNLRKYLPAVWLTPHISYHILNIDFINKNDWVLVNLQQIGCYRVNYDDENWNRLSKYLNSTYFKKIDVLDRAKIIDDTFHFLMTGRLNFTVFLDISYYLWRDRDYIAWYPMFKNLEYVLGFFAFPESAPIKRMIMQPLIKILSKIRYPNFERSKINQGKGFLTYLREETARWLCIIDYTDCLMKAYYKLKSYLSKRDTFLSNTIWTGWKEWTFCNGLKTANNNTWMKVYYMYKEEFNNDVLKFLACSQNNYIIRSYIRMMRSNFISKIATVLDLINTFTSIVARHAKNDTIFDFIIKDLWLIKPKWLAATHYYKFATRRLFPLLKDTTYASYTISIRHPKNYKALSNMPVQKVNLDKNNTQWTQFKTTPVMPVHFIALIVGHLVFTSETNQSTKLWCRKEMLPHVKFAYTVAKNITQFLEKKLPYIRKTPETNQIAIPKLLDAEDIMLGVVLYKEADIIFNEETDTEGRKIEITRQIGYKMVHEWFYNKINLSEWHPWLHKGFATFFGIYATDKSFPHLRMQDFFVVQMQYEVLHWFTKDTWPDYLQLDISIAIPRYIKASIMFRTFQNALTEEVFRNGIETYLRHQYENSSFWDVMQHILDTTSLEMKYNLKDRITNWTQLNHYPVVNVNINYDVNSLNLLVENFNSTIEIPVSITTQTHSDLKKIFPVEWIAQGILYQLPTRFIDMNDWVLVNLQQRACSKNSTIILQYIELMTLSTALEKVITNFDHINSFCSIVARHANNIEVLDIILHNLEKIKPKWLAATHYHTFATRRLFPLLKFIVRHASYNISIKHHKNYTALSNMPVEEYEEMNIDTNNMMWTHFQNTPKMPANMITAGLVQLALKQNPIVNFWYRTGIVSSLQFAHIAATSITLFLETKWPYIWRIEQRNNIVIPKLLSEDEEEIKLGLILYKEADIIFNEETDSEIRKIEISRIIAYKTVQERLYNVFIYNSSTWEPWLSKGFAMFFGIYAIDKVFPHSQLQDFCVVQTQHDFLHWSTKGIWPFTIKSEFNSYFEIPRYIKGCYRVNYDAENWNRLSIYLNSNFFENIHVLDRAKIIDDSFHFVMTGRLNFTVFLRISHYLSQDTNYTAWYPMFKHLEYVSGFFAFPEHVYLKV</sequence>
<dbReference type="Pfam" id="PF11838">
    <property type="entry name" value="ERAP1_C"/>
    <property type="match status" value="2"/>
</dbReference>
<dbReference type="GO" id="GO:0042277">
    <property type="term" value="F:peptide binding"/>
    <property type="evidence" value="ECO:0007669"/>
    <property type="project" value="TreeGrafter"/>
</dbReference>
<feature type="domain" description="Peptidase M1 membrane alanine aminopeptidase" evidence="2">
    <location>
        <begin position="75"/>
        <end position="227"/>
    </location>
</feature>
<dbReference type="Gene3D" id="1.25.50.20">
    <property type="match status" value="2"/>
</dbReference>
<dbReference type="GO" id="GO:0008270">
    <property type="term" value="F:zinc ion binding"/>
    <property type="evidence" value="ECO:0007669"/>
    <property type="project" value="InterPro"/>
</dbReference>
<dbReference type="InterPro" id="IPR014782">
    <property type="entry name" value="Peptidase_M1_dom"/>
</dbReference>
<dbReference type="Gene3D" id="1.10.390.10">
    <property type="entry name" value="Neutral Protease Domain 2"/>
    <property type="match status" value="2"/>
</dbReference>
<dbReference type="Gene3D" id="2.60.40.1730">
    <property type="entry name" value="tricorn interacting facor f3 domain"/>
    <property type="match status" value="1"/>
</dbReference>
<comment type="similarity">
    <text evidence="1">Belongs to the peptidase M1 family.</text>
</comment>
<keyword evidence="5" id="KW-0645">Protease</keyword>
<feature type="domain" description="Aminopeptidase N-like N-terminal" evidence="4">
    <location>
        <begin position="1047"/>
        <end position="1121"/>
    </location>
</feature>
<keyword evidence="6" id="KW-1185">Reference proteome</keyword>
<proteinExistence type="inferred from homology"/>
<dbReference type="GO" id="GO:0005615">
    <property type="term" value="C:extracellular space"/>
    <property type="evidence" value="ECO:0007669"/>
    <property type="project" value="TreeGrafter"/>
</dbReference>
<gene>
    <name evidence="5" type="ORF">EAG_06319</name>
</gene>
<dbReference type="GO" id="GO:0070006">
    <property type="term" value="F:metalloaminopeptidase activity"/>
    <property type="evidence" value="ECO:0007669"/>
    <property type="project" value="TreeGrafter"/>
</dbReference>
<dbReference type="GO" id="GO:0005737">
    <property type="term" value="C:cytoplasm"/>
    <property type="evidence" value="ECO:0007669"/>
    <property type="project" value="TreeGrafter"/>
</dbReference>
<name>E2AHL7_CAMFO</name>
<dbReference type="GO" id="GO:0016020">
    <property type="term" value="C:membrane"/>
    <property type="evidence" value="ECO:0007669"/>
    <property type="project" value="TreeGrafter"/>
</dbReference>
<evidence type="ECO:0000313" key="6">
    <source>
        <dbReference type="Proteomes" id="UP000000311"/>
    </source>
</evidence>
<protein>
    <submittedName>
        <fullName evidence="5">Aminopeptidase N</fullName>
    </submittedName>
</protein>
<evidence type="ECO:0000313" key="5">
    <source>
        <dbReference type="EMBL" id="EFN67087.1"/>
    </source>
</evidence>
<keyword evidence="5" id="KW-0031">Aminopeptidase</keyword>
<dbReference type="InParanoid" id="E2AHL7"/>
<keyword evidence="5" id="KW-0378">Hydrolase</keyword>
<dbReference type="InterPro" id="IPR024571">
    <property type="entry name" value="ERAP1-like_C_dom"/>
</dbReference>
<evidence type="ECO:0000259" key="3">
    <source>
        <dbReference type="Pfam" id="PF11838"/>
    </source>
</evidence>
<feature type="domain" description="ERAP1-like C-terminal" evidence="3">
    <location>
        <begin position="319"/>
        <end position="594"/>
    </location>
</feature>
<reference evidence="5 6" key="1">
    <citation type="journal article" date="2010" name="Science">
        <title>Genomic comparison of the ants Camponotus floridanus and Harpegnathos saltator.</title>
        <authorList>
            <person name="Bonasio R."/>
            <person name="Zhang G."/>
            <person name="Ye C."/>
            <person name="Mutti N.S."/>
            <person name="Fang X."/>
            <person name="Qin N."/>
            <person name="Donahue G."/>
            <person name="Yang P."/>
            <person name="Li Q."/>
            <person name="Li C."/>
            <person name="Zhang P."/>
            <person name="Huang Z."/>
            <person name="Berger S.L."/>
            <person name="Reinberg D."/>
            <person name="Wang J."/>
            <person name="Liebig J."/>
        </authorList>
    </citation>
    <scope>NUCLEOTIDE SEQUENCE [LARGE SCALE GENOMIC DNA]</scope>
    <source>
        <strain evidence="6">C129</strain>
    </source>
</reference>
<evidence type="ECO:0000259" key="4">
    <source>
        <dbReference type="Pfam" id="PF17900"/>
    </source>
</evidence>
<dbReference type="InterPro" id="IPR027268">
    <property type="entry name" value="Peptidase_M4/M1_CTD_sf"/>
</dbReference>
<dbReference type="Gene3D" id="2.60.40.1910">
    <property type="match status" value="2"/>
</dbReference>
<organism evidence="6">
    <name type="scientific">Camponotus floridanus</name>
    <name type="common">Florida carpenter ant</name>
    <dbReference type="NCBI Taxonomy" id="104421"/>
    <lineage>
        <taxon>Eukaryota</taxon>
        <taxon>Metazoa</taxon>
        <taxon>Ecdysozoa</taxon>
        <taxon>Arthropoda</taxon>
        <taxon>Hexapoda</taxon>
        <taxon>Insecta</taxon>
        <taxon>Pterygota</taxon>
        <taxon>Neoptera</taxon>
        <taxon>Endopterygota</taxon>
        <taxon>Hymenoptera</taxon>
        <taxon>Apocrita</taxon>
        <taxon>Aculeata</taxon>
        <taxon>Formicoidea</taxon>
        <taxon>Formicidae</taxon>
        <taxon>Formicinae</taxon>
        <taxon>Camponotus</taxon>
    </lineage>
</organism>
<accession>E2AHL7</accession>
<dbReference type="SUPFAM" id="SSF55486">
    <property type="entry name" value="Metalloproteases ('zincins'), catalytic domain"/>
    <property type="match status" value="2"/>
</dbReference>
<dbReference type="PANTHER" id="PTHR11533">
    <property type="entry name" value="PROTEASE M1 ZINC METALLOPROTEASE"/>
    <property type="match status" value="1"/>
</dbReference>
<dbReference type="InterPro" id="IPR050344">
    <property type="entry name" value="Peptidase_M1_aminopeptidases"/>
</dbReference>
<dbReference type="Pfam" id="PF01433">
    <property type="entry name" value="Peptidase_M1"/>
    <property type="match status" value="2"/>
</dbReference>
<dbReference type="GO" id="GO:0006508">
    <property type="term" value="P:proteolysis"/>
    <property type="evidence" value="ECO:0007669"/>
    <property type="project" value="TreeGrafter"/>
</dbReference>
<dbReference type="SUPFAM" id="SSF63737">
    <property type="entry name" value="Leukotriene A4 hydrolase N-terminal domain"/>
    <property type="match status" value="2"/>
</dbReference>
<evidence type="ECO:0000259" key="2">
    <source>
        <dbReference type="Pfam" id="PF01433"/>
    </source>
</evidence>